<feature type="domain" description="mRNA decay factor PAT1" evidence="8">
    <location>
        <begin position="410"/>
        <end position="631"/>
    </location>
</feature>
<reference evidence="9 10" key="1">
    <citation type="submission" date="2020-11" db="EMBL/GenBank/DDBJ databases">
        <title>Kefir isolates.</title>
        <authorList>
            <person name="Marcisauskas S."/>
            <person name="Kim Y."/>
            <person name="Blasche S."/>
        </authorList>
    </citation>
    <scope>NUCLEOTIDE SEQUENCE [LARGE SCALE GENOMIC DNA]</scope>
    <source>
        <strain evidence="9 10">KR</strain>
    </source>
</reference>
<sequence length="1059" mass="111724">MATGDPYGQGVTEDDLAIYQFDSLGQDSDLAHLLDDTDNDLNDETFGGFADDTGASRDFDFAGSTSRFLGNEAPSAANASGGGAAYGGAKQLVPLSSDWGADPLLSSKPIAAGQAQSPWTSLNDDPLLSRAAAPPLPPPASSSLSSQSVASPSPALTAGQPAPTRQVKTLEEVEAEIRSHAAAARQQPQASSTVTEPDQSASRPMTLEEVEADMLRRRQLEQQQQQFGIPVQLPPGMSPQPQAALPPGMQPSTRAPLVFPGHLPPHILQTLPPQFPTLPPNIQHQIVAQRMAAFGHQLAPSVPGSAPASPMVQPAGNAYAPNVGLPFVPGNLAGPPPGMAPSAPATPHVNATPSHVIGAPVPAGASLPSGATAESNLLSTLFPPLPSQTGTVASVERQLELLSHVGHAQHPSLMGAQLQALLQHAHAAAADAGRGAENEPSEADDAASLKRQKAEELVRAVEQRILEHEEAEQKRKRKAMKIASMAKHNNLMSNSDKDFITRIQVSQLLTDDPYADDFYFHIMAAIKASRQAAMLAATGGGAGPQLGFPNQPGPPGGPGGPGGNRRPNRRDNAMNRMAQNVQRLVDIAKKRNMHESHTLSLDGALGKIATRTRSAPRPLLQVKPAATAATPASISEDGTAASSGGSAAAPEPKRGVSTGQSLLTGAGLMTSSKSASTVKAAASAEATGPLSYRQALTIIEEIYDCVLDLEQLRRLQPALLGAENAARMQFEQMTVEGEVKAQVHERWEDSKRAVADADAKYAELVNRLWNALHVMDPLDACTPHPFVALLAIPKGIRILPRAIRHLSAEQTLTLLTLLVATFDTLDVVREAPILDLSDATAEARQQRAAVELKTEALLNALIAPIMTVVGQAPLRMVTGMLGLLMDRNDLLKVVRSKPGLAFLTILLSRAESIKQSSPAPESADLEQWTVTFTHLFSVVSSGSSLLSLFPSSRLAAALPFGVAQYQSLDVLRPGVDSEDEPVWRFLASMAVCADAEQQQTLVTGVRDKVIENVRSARQISDVKAAQAASGAPERAAMKIRNVNLLLNALSLDASMIETE</sequence>
<evidence type="ECO:0000256" key="4">
    <source>
        <dbReference type="ARBA" id="ARBA00022490"/>
    </source>
</evidence>
<name>A0A9P6W552_RHOMI</name>
<accession>A0A9P6W552</accession>
<keyword evidence="5" id="KW-0694">RNA-binding</keyword>
<keyword evidence="10" id="KW-1185">Reference proteome</keyword>
<keyword evidence="4" id="KW-0963">Cytoplasm</keyword>
<comment type="caution">
    <text evidence="9">The sequence shown here is derived from an EMBL/GenBank/DDBJ whole genome shotgun (WGS) entry which is preliminary data.</text>
</comment>
<dbReference type="OrthoDB" id="74835at2759"/>
<feature type="compositionally biased region" description="Low complexity" evidence="7">
    <location>
        <begin position="624"/>
        <end position="649"/>
    </location>
</feature>
<dbReference type="InterPro" id="IPR019167">
    <property type="entry name" value="PAT1_dom"/>
</dbReference>
<feature type="compositionally biased region" description="Low complexity" evidence="7">
    <location>
        <begin position="70"/>
        <end position="79"/>
    </location>
</feature>
<feature type="domain" description="mRNA decay factor PAT1" evidence="8">
    <location>
        <begin position="673"/>
        <end position="1053"/>
    </location>
</feature>
<dbReference type="PANTHER" id="PTHR21551">
    <property type="entry name" value="TOPOISOMERASE II-ASSOCIATED PROTEIN PAT1"/>
    <property type="match status" value="1"/>
</dbReference>
<organism evidence="9 10">
    <name type="scientific">Rhodotorula mucilaginosa</name>
    <name type="common">Yeast</name>
    <name type="synonym">Rhodotorula rubra</name>
    <dbReference type="NCBI Taxonomy" id="5537"/>
    <lineage>
        <taxon>Eukaryota</taxon>
        <taxon>Fungi</taxon>
        <taxon>Dikarya</taxon>
        <taxon>Basidiomycota</taxon>
        <taxon>Pucciniomycotina</taxon>
        <taxon>Microbotryomycetes</taxon>
        <taxon>Sporidiobolales</taxon>
        <taxon>Sporidiobolaceae</taxon>
        <taxon>Rhodotorula</taxon>
    </lineage>
</organism>
<feature type="compositionally biased region" description="Polar residues" evidence="7">
    <location>
        <begin position="114"/>
        <end position="123"/>
    </location>
</feature>
<evidence type="ECO:0000256" key="7">
    <source>
        <dbReference type="SAM" id="MobiDB-lite"/>
    </source>
</evidence>
<dbReference type="GO" id="GO:0033962">
    <property type="term" value="P:P-body assembly"/>
    <property type="evidence" value="ECO:0007669"/>
    <property type="project" value="TreeGrafter"/>
</dbReference>
<gene>
    <name evidence="9" type="ORF">C6P46_001903</name>
</gene>
<dbReference type="InterPro" id="IPR039900">
    <property type="entry name" value="Pat1-like"/>
</dbReference>
<feature type="region of interest" description="Disordered" evidence="7">
    <location>
        <begin position="103"/>
        <end position="167"/>
    </location>
</feature>
<feature type="region of interest" description="Disordered" evidence="7">
    <location>
        <begin position="543"/>
        <end position="571"/>
    </location>
</feature>
<dbReference type="GO" id="GO:0000290">
    <property type="term" value="P:deadenylation-dependent decapping of nuclear-transcribed mRNA"/>
    <property type="evidence" value="ECO:0007669"/>
    <property type="project" value="InterPro"/>
</dbReference>
<evidence type="ECO:0000313" key="10">
    <source>
        <dbReference type="Proteomes" id="UP000777482"/>
    </source>
</evidence>
<dbReference type="AlphaFoldDB" id="A0A9P6W552"/>
<proteinExistence type="inferred from homology"/>
<evidence type="ECO:0000313" key="9">
    <source>
        <dbReference type="EMBL" id="KAG0664043.1"/>
    </source>
</evidence>
<dbReference type="Proteomes" id="UP000777482">
    <property type="component" value="Unassembled WGS sequence"/>
</dbReference>
<dbReference type="GO" id="GO:0003723">
    <property type="term" value="F:RNA binding"/>
    <property type="evidence" value="ECO:0007669"/>
    <property type="project" value="UniProtKB-KW"/>
</dbReference>
<evidence type="ECO:0000256" key="1">
    <source>
        <dbReference type="ARBA" id="ARBA00004123"/>
    </source>
</evidence>
<dbReference type="GO" id="GO:0000932">
    <property type="term" value="C:P-body"/>
    <property type="evidence" value="ECO:0007669"/>
    <property type="project" value="UniProtKB-SubCell"/>
</dbReference>
<evidence type="ECO:0000256" key="3">
    <source>
        <dbReference type="ARBA" id="ARBA00009138"/>
    </source>
</evidence>
<feature type="compositionally biased region" description="Low complexity" evidence="7">
    <location>
        <begin position="141"/>
        <end position="156"/>
    </location>
</feature>
<evidence type="ECO:0000256" key="2">
    <source>
        <dbReference type="ARBA" id="ARBA00004201"/>
    </source>
</evidence>
<evidence type="ECO:0000256" key="6">
    <source>
        <dbReference type="ARBA" id="ARBA00023242"/>
    </source>
</evidence>
<protein>
    <recommendedName>
        <fullName evidence="8">mRNA decay factor PAT1 domain-containing protein</fullName>
    </recommendedName>
</protein>
<feature type="compositionally biased region" description="Polar residues" evidence="7">
    <location>
        <begin position="191"/>
        <end position="203"/>
    </location>
</feature>
<comment type="subcellular location">
    <subcellularLocation>
        <location evidence="2">Cytoplasm</location>
        <location evidence="2">P-body</location>
    </subcellularLocation>
    <subcellularLocation>
        <location evidence="1">Nucleus</location>
    </subcellularLocation>
</comment>
<dbReference type="Pfam" id="PF09770">
    <property type="entry name" value="PAT1"/>
    <property type="match status" value="2"/>
</dbReference>
<feature type="compositionally biased region" description="Low complexity" evidence="7">
    <location>
        <begin position="181"/>
        <end position="190"/>
    </location>
</feature>
<dbReference type="PANTHER" id="PTHR21551:SF0">
    <property type="entry name" value="PROTEIN ASSOCIATED WITH TOPO II RELATED-1, ISOFORM A"/>
    <property type="match status" value="1"/>
</dbReference>
<dbReference type="EMBL" id="PUHQ01000016">
    <property type="protein sequence ID" value="KAG0664043.1"/>
    <property type="molecule type" value="Genomic_DNA"/>
</dbReference>
<feature type="region of interest" description="Disordered" evidence="7">
    <location>
        <begin position="179"/>
        <end position="204"/>
    </location>
</feature>
<evidence type="ECO:0000256" key="5">
    <source>
        <dbReference type="ARBA" id="ARBA00022884"/>
    </source>
</evidence>
<comment type="similarity">
    <text evidence="3">Belongs to the PAT1 family.</text>
</comment>
<feature type="region of interest" description="Disordered" evidence="7">
    <location>
        <begin position="615"/>
        <end position="660"/>
    </location>
</feature>
<evidence type="ECO:0000259" key="8">
    <source>
        <dbReference type="Pfam" id="PF09770"/>
    </source>
</evidence>
<feature type="region of interest" description="Disordered" evidence="7">
    <location>
        <begin position="64"/>
        <end position="87"/>
    </location>
</feature>
<keyword evidence="6" id="KW-0539">Nucleus</keyword>
<dbReference type="GO" id="GO:0005634">
    <property type="term" value="C:nucleus"/>
    <property type="evidence" value="ECO:0007669"/>
    <property type="project" value="UniProtKB-SubCell"/>
</dbReference>